<dbReference type="CDD" id="cd14014">
    <property type="entry name" value="STKc_PknB_like"/>
    <property type="match status" value="1"/>
</dbReference>
<dbReference type="PANTHER" id="PTHR45641:SF19">
    <property type="entry name" value="NEPHROCYSTIN-3"/>
    <property type="match status" value="1"/>
</dbReference>
<dbReference type="PROSITE" id="PS50005">
    <property type="entry name" value="TPR"/>
    <property type="match status" value="2"/>
</dbReference>
<dbReference type="InterPro" id="IPR000719">
    <property type="entry name" value="Prot_kinase_dom"/>
</dbReference>
<dbReference type="Gene3D" id="1.10.510.10">
    <property type="entry name" value="Transferase(Phosphotransferase) domain 1"/>
    <property type="match status" value="1"/>
</dbReference>
<evidence type="ECO:0000256" key="2">
    <source>
        <dbReference type="ARBA" id="ARBA00022803"/>
    </source>
</evidence>
<dbReference type="InterPro" id="IPR008266">
    <property type="entry name" value="Tyr_kinase_AS"/>
</dbReference>
<dbReference type="Pfam" id="PF13424">
    <property type="entry name" value="TPR_12"/>
    <property type="match status" value="2"/>
</dbReference>
<dbReference type="Proteomes" id="UP001374803">
    <property type="component" value="Chromosome"/>
</dbReference>
<feature type="repeat" description="TPR" evidence="3">
    <location>
        <begin position="555"/>
        <end position="588"/>
    </location>
</feature>
<dbReference type="PROSITE" id="PS50011">
    <property type="entry name" value="PROTEIN_KINASE_DOM"/>
    <property type="match status" value="1"/>
</dbReference>
<dbReference type="SUPFAM" id="SSF48452">
    <property type="entry name" value="TPR-like"/>
    <property type="match status" value="2"/>
</dbReference>
<evidence type="ECO:0000313" key="6">
    <source>
        <dbReference type="Proteomes" id="UP001374803"/>
    </source>
</evidence>
<accession>A0ABZ2L2G2</accession>
<dbReference type="SUPFAM" id="SSF56112">
    <property type="entry name" value="Protein kinase-like (PK-like)"/>
    <property type="match status" value="1"/>
</dbReference>
<evidence type="ECO:0000256" key="1">
    <source>
        <dbReference type="ARBA" id="ARBA00022737"/>
    </source>
</evidence>
<dbReference type="InterPro" id="IPR011990">
    <property type="entry name" value="TPR-like_helical_dom_sf"/>
</dbReference>
<keyword evidence="2 3" id="KW-0802">TPR repeat</keyword>
<feature type="domain" description="Protein kinase" evidence="4">
    <location>
        <begin position="8"/>
        <end position="357"/>
    </location>
</feature>
<evidence type="ECO:0000313" key="5">
    <source>
        <dbReference type="EMBL" id="WXB04985.1"/>
    </source>
</evidence>
<evidence type="ECO:0000256" key="3">
    <source>
        <dbReference type="PROSITE-ProRule" id="PRU00339"/>
    </source>
</evidence>
<proteinExistence type="predicted"/>
<reference evidence="5" key="1">
    <citation type="submission" date="2021-12" db="EMBL/GenBank/DDBJ databases">
        <title>Discovery of the Pendulisporaceae a myxobacterial family with distinct sporulation behavior and unique specialized metabolism.</title>
        <authorList>
            <person name="Garcia R."/>
            <person name="Popoff A."/>
            <person name="Bader C.D."/>
            <person name="Loehr J."/>
            <person name="Walesch S."/>
            <person name="Walt C."/>
            <person name="Boldt J."/>
            <person name="Bunk B."/>
            <person name="Haeckl F.J.F.P.J."/>
            <person name="Gunesch A.P."/>
            <person name="Birkelbach J."/>
            <person name="Nuebel U."/>
            <person name="Pietschmann T."/>
            <person name="Bach T."/>
            <person name="Mueller R."/>
        </authorList>
    </citation>
    <scope>NUCLEOTIDE SEQUENCE</scope>
    <source>
        <strain evidence="5">MSr11367</strain>
    </source>
</reference>
<dbReference type="InterPro" id="IPR019734">
    <property type="entry name" value="TPR_rpt"/>
</dbReference>
<dbReference type="Gene3D" id="3.30.200.20">
    <property type="entry name" value="Phosphorylase Kinase, domain 1"/>
    <property type="match status" value="1"/>
</dbReference>
<dbReference type="RefSeq" id="WP_394834628.1">
    <property type="nucleotide sequence ID" value="NZ_CP089929.1"/>
</dbReference>
<dbReference type="SMART" id="SM00028">
    <property type="entry name" value="TPR"/>
    <property type="match status" value="5"/>
</dbReference>
<dbReference type="PANTHER" id="PTHR45641">
    <property type="entry name" value="TETRATRICOPEPTIDE REPEAT PROTEIN (AFU_ORTHOLOGUE AFUA_6G03870)"/>
    <property type="match status" value="1"/>
</dbReference>
<keyword evidence="5" id="KW-0808">Transferase</keyword>
<dbReference type="PROSITE" id="PS00109">
    <property type="entry name" value="PROTEIN_KINASE_TYR"/>
    <property type="match status" value="1"/>
</dbReference>
<sequence>MEQCIDRYVVLETLGERRLGVVYGAYDPKIDRRVAIQVFRTASDTDEDGARLLREVQSLARVSHPNVLAVYDAGDHEGHIFVAMEYVPGGVTMFEWLHRENPAWRAILARYLDAARGLAALHAAGLVHGDFTSNNVLLGDDGRVRVTDVGLPGMAGDADAHRDQYGFCSALHEALCGGIAHAAPSRVPARIRSALARGLSTNPQDRFPSMDALVAELSHDRRARWLRMGGALVAAASMAFGAIAIARSGTPGALPAPCAGAERKLTGVWDEARKQAVRAAFMATASSYAKDAWEDAERALDAYTARWVARHTQTCEATRVHHDQSEELMDVRIACLEGKARELQALTALFASGHATSLERSAQAMAALPSVDGCTAMAARRTRVYQVASTEVMASVDHAMALSRAGDYTASEKTARDLLPAVKASRDRALESNVHFILARALAQRSEWRLGEAEHFDGLTAAEEAGDEVAKARALVGLVSALSQQENRVADALRARQLAEAVLDRLPEEKETRAILENNLSVTELRAGRYADSLAHGERALALREAVAPDSYLVASTLTNLGNVFTEMGETERALEQRKRAVAIHERRLGPHHPLLAFALSGLGYSQFVLRRWDEALQSERRSRVIFTEAFGHEHPHVARAGGIIADILRDMGRLPEALAEGENTLAMAERIFPKDRDMLSALATVAMIYLDQGRTREALALQLRALALCEQLGNPAQQVPEVLRVLGEAYLAERQPQKALAHLERSLTYQDPNKKVPDTAKTHMLLARALWETGRDRARARTLAERARDAYAELPGYEPERAATATWLSQRR</sequence>
<organism evidence="5 6">
    <name type="scientific">Pendulispora rubella</name>
    <dbReference type="NCBI Taxonomy" id="2741070"/>
    <lineage>
        <taxon>Bacteria</taxon>
        <taxon>Pseudomonadati</taxon>
        <taxon>Myxococcota</taxon>
        <taxon>Myxococcia</taxon>
        <taxon>Myxococcales</taxon>
        <taxon>Sorangiineae</taxon>
        <taxon>Pendulisporaceae</taxon>
        <taxon>Pendulispora</taxon>
    </lineage>
</organism>
<dbReference type="EMBL" id="CP089983">
    <property type="protein sequence ID" value="WXB04985.1"/>
    <property type="molecule type" value="Genomic_DNA"/>
</dbReference>
<protein>
    <submittedName>
        <fullName evidence="5">Serine/threonine-protein kinase</fullName>
    </submittedName>
</protein>
<dbReference type="GO" id="GO:0016301">
    <property type="term" value="F:kinase activity"/>
    <property type="evidence" value="ECO:0007669"/>
    <property type="project" value="UniProtKB-KW"/>
</dbReference>
<feature type="repeat" description="TPR" evidence="3">
    <location>
        <begin position="721"/>
        <end position="754"/>
    </location>
</feature>
<evidence type="ECO:0000259" key="4">
    <source>
        <dbReference type="PROSITE" id="PS50011"/>
    </source>
</evidence>
<keyword evidence="1" id="KW-0677">Repeat</keyword>
<keyword evidence="6" id="KW-1185">Reference proteome</keyword>
<gene>
    <name evidence="5" type="ORF">LVJ94_49845</name>
</gene>
<name>A0ABZ2L2G2_9BACT</name>
<keyword evidence="5" id="KW-0418">Kinase</keyword>
<dbReference type="Gene3D" id="1.25.40.10">
    <property type="entry name" value="Tetratricopeptide repeat domain"/>
    <property type="match status" value="2"/>
</dbReference>
<dbReference type="Pfam" id="PF00069">
    <property type="entry name" value="Pkinase"/>
    <property type="match status" value="1"/>
</dbReference>
<dbReference type="InterPro" id="IPR011009">
    <property type="entry name" value="Kinase-like_dom_sf"/>
</dbReference>